<dbReference type="InterPro" id="IPR016181">
    <property type="entry name" value="Acyl_CoA_acyltransferase"/>
</dbReference>
<feature type="domain" description="N-acetyltransferase" evidence="1">
    <location>
        <begin position="23"/>
        <end position="188"/>
    </location>
</feature>
<accession>A0ABU0U254</accession>
<dbReference type="Gene3D" id="3.40.630.30">
    <property type="match status" value="1"/>
</dbReference>
<organism evidence="2 3">
    <name type="scientific">Sphingobacterium zeae</name>
    <dbReference type="NCBI Taxonomy" id="1776859"/>
    <lineage>
        <taxon>Bacteria</taxon>
        <taxon>Pseudomonadati</taxon>
        <taxon>Bacteroidota</taxon>
        <taxon>Sphingobacteriia</taxon>
        <taxon>Sphingobacteriales</taxon>
        <taxon>Sphingobacteriaceae</taxon>
        <taxon>Sphingobacterium</taxon>
    </lineage>
</organism>
<evidence type="ECO:0000313" key="3">
    <source>
        <dbReference type="Proteomes" id="UP001244640"/>
    </source>
</evidence>
<name>A0ABU0U254_9SPHI</name>
<sequence length="188" mass="21290">MVNRVAVKYVVLRKNTRDSMNKFEIRKATLADKGRIWEIIQQAIALRKEQGSRQWQDGYPNEDVVQSDIDKGYGHVVEVAHRIVGYVAIIFDLEPAYDDIDGKWLSNGPYVGIHRLASAQDPHIKGLGTAIMLGVEEIAIDHSVYSIKVDTNFDNGGMLHVFQKLGYQYCGEVHFRGASRKAFEKLLK</sequence>
<dbReference type="Pfam" id="PF00583">
    <property type="entry name" value="Acetyltransf_1"/>
    <property type="match status" value="1"/>
</dbReference>
<gene>
    <name evidence="2" type="ORF">QE382_001024</name>
</gene>
<dbReference type="Proteomes" id="UP001244640">
    <property type="component" value="Unassembled WGS sequence"/>
</dbReference>
<comment type="caution">
    <text evidence="2">The sequence shown here is derived from an EMBL/GenBank/DDBJ whole genome shotgun (WGS) entry which is preliminary data.</text>
</comment>
<proteinExistence type="predicted"/>
<evidence type="ECO:0000259" key="1">
    <source>
        <dbReference type="PROSITE" id="PS51186"/>
    </source>
</evidence>
<reference evidence="2 3" key="1">
    <citation type="submission" date="2023-07" db="EMBL/GenBank/DDBJ databases">
        <title>Functional and genomic diversity of the sorghum phyllosphere microbiome.</title>
        <authorList>
            <person name="Shade A."/>
        </authorList>
    </citation>
    <scope>NUCLEOTIDE SEQUENCE [LARGE SCALE GENOMIC DNA]</scope>
    <source>
        <strain evidence="2 3">SORGH_AS_0892</strain>
    </source>
</reference>
<dbReference type="InterPro" id="IPR000182">
    <property type="entry name" value="GNAT_dom"/>
</dbReference>
<dbReference type="PROSITE" id="PS51186">
    <property type="entry name" value="GNAT"/>
    <property type="match status" value="1"/>
</dbReference>
<evidence type="ECO:0000313" key="2">
    <source>
        <dbReference type="EMBL" id="MDQ1149040.1"/>
    </source>
</evidence>
<protein>
    <submittedName>
        <fullName evidence="2">GNAT superfamily N-acetyltransferase</fullName>
    </submittedName>
</protein>
<dbReference type="EMBL" id="JAUTBA010000001">
    <property type="protein sequence ID" value="MDQ1149040.1"/>
    <property type="molecule type" value="Genomic_DNA"/>
</dbReference>
<keyword evidence="3" id="KW-1185">Reference proteome</keyword>
<dbReference type="SUPFAM" id="SSF55729">
    <property type="entry name" value="Acyl-CoA N-acyltransferases (Nat)"/>
    <property type="match status" value="1"/>
</dbReference>